<evidence type="ECO:0008006" key="5">
    <source>
        <dbReference type="Google" id="ProtNLM"/>
    </source>
</evidence>
<keyword evidence="2" id="KW-1133">Transmembrane helix</keyword>
<sequence>MPAAARRIQSGARREKRRPDSQQHETRPELQLLTNRRTNQHTLSERAQQLIHWTRTRRTPMFHFMIAFSVLGASLIGSLMLRTQMMENSFEATREQQSISRLTQDIEDDRSTLDSLQASLPDKAQKMGMVPQQSSISIDLQGYKATQSSGDKQ</sequence>
<comment type="caution">
    <text evidence="3">The sequence shown here is derived from an EMBL/GenBank/DDBJ whole genome shotgun (WGS) entry which is preliminary data.</text>
</comment>
<dbReference type="Proteomes" id="UP000216451">
    <property type="component" value="Unassembled WGS sequence"/>
</dbReference>
<evidence type="ECO:0000313" key="3">
    <source>
        <dbReference type="EMBL" id="OZG67052.1"/>
    </source>
</evidence>
<keyword evidence="2" id="KW-0812">Transmembrane</keyword>
<accession>A0A261G6M3</accession>
<evidence type="ECO:0000313" key="4">
    <source>
        <dbReference type="Proteomes" id="UP000216451"/>
    </source>
</evidence>
<dbReference type="AlphaFoldDB" id="A0A261G6M3"/>
<keyword evidence="4" id="KW-1185">Reference proteome</keyword>
<name>A0A261G6M3_9BIFI</name>
<feature type="compositionally biased region" description="Basic and acidic residues" evidence="1">
    <location>
        <begin position="17"/>
        <end position="27"/>
    </location>
</feature>
<feature type="transmembrane region" description="Helical" evidence="2">
    <location>
        <begin position="61"/>
        <end position="81"/>
    </location>
</feature>
<protein>
    <recommendedName>
        <fullName evidence="5">Cell division protein FtsL</fullName>
    </recommendedName>
</protein>
<evidence type="ECO:0000256" key="1">
    <source>
        <dbReference type="SAM" id="MobiDB-lite"/>
    </source>
</evidence>
<gene>
    <name evidence="3" type="ORF">BAQU_1124</name>
</gene>
<reference evidence="3 4" key="1">
    <citation type="journal article" date="2017" name="BMC Genomics">
        <title>Comparative genomic and phylogenomic analyses of the Bifidobacteriaceae family.</title>
        <authorList>
            <person name="Lugli G.A."/>
            <person name="Milani C."/>
            <person name="Turroni F."/>
            <person name="Duranti S."/>
            <person name="Mancabelli L."/>
            <person name="Mangifesta M."/>
            <person name="Ferrario C."/>
            <person name="Modesto M."/>
            <person name="Mattarelli P."/>
            <person name="Jiri K."/>
            <person name="van Sinderen D."/>
            <person name="Ventura M."/>
        </authorList>
    </citation>
    <scope>NUCLEOTIDE SEQUENCE [LARGE SCALE GENOMIC DNA]</scope>
    <source>
        <strain evidence="3 4">LMG 28769</strain>
    </source>
</reference>
<keyword evidence="2" id="KW-0472">Membrane</keyword>
<feature type="region of interest" description="Disordered" evidence="1">
    <location>
        <begin position="1"/>
        <end position="27"/>
    </location>
</feature>
<dbReference type="GeneID" id="98295793"/>
<dbReference type="EMBL" id="MWXA01000005">
    <property type="protein sequence ID" value="OZG67052.1"/>
    <property type="molecule type" value="Genomic_DNA"/>
</dbReference>
<proteinExistence type="predicted"/>
<evidence type="ECO:0000256" key="2">
    <source>
        <dbReference type="SAM" id="Phobius"/>
    </source>
</evidence>
<dbReference type="RefSeq" id="WP_244568442.1">
    <property type="nucleotide sequence ID" value="NZ_JBDNJZ010000001.1"/>
</dbReference>
<organism evidence="3 4">
    <name type="scientific">Bifidobacterium aquikefiri</name>
    <dbReference type="NCBI Taxonomy" id="1653207"/>
    <lineage>
        <taxon>Bacteria</taxon>
        <taxon>Bacillati</taxon>
        <taxon>Actinomycetota</taxon>
        <taxon>Actinomycetes</taxon>
        <taxon>Bifidobacteriales</taxon>
        <taxon>Bifidobacteriaceae</taxon>
        <taxon>Bifidobacterium</taxon>
    </lineage>
</organism>